<dbReference type="PANTHER" id="PTHR31272:SF4">
    <property type="entry name" value="CYTOCHROME C-TYPE BIOGENESIS PROTEIN HI_1454-RELATED"/>
    <property type="match status" value="1"/>
</dbReference>
<feature type="transmembrane region" description="Helical" evidence="2">
    <location>
        <begin position="254"/>
        <end position="271"/>
    </location>
</feature>
<sequence length="319" mass="32168">MGGLLALAFAAGMVAPVNPCGFALLPAWISLTAGNADTAALPTRLSRALLAGLALTLGFAGTLVVVGLIVSAGAHAIIDAAPWLGLILGVVLLVLGLVMLTGRSLGLRVPGRSVRPRAGRHGAGQSILYGIGFAAASLACTSGLLLAVIAQSQATATYTGLLVVFAAYAAGSATILLLLAIATALAGSALTRWAASMARFGPRITAIVLVLTGAYLAWYWYPAAVTGGSSATGNPMARFAATVATWVQSHGQPVAVAATVAVLSALILVVVHRKNRHRPASPAPASSETSPDPEDCCAPALSSPDESQQVTARRDHDLG</sequence>
<organism evidence="3 4">
    <name type="scientific">Nocardioides phosphati</name>
    <dbReference type="NCBI Taxonomy" id="1867775"/>
    <lineage>
        <taxon>Bacteria</taxon>
        <taxon>Bacillati</taxon>
        <taxon>Actinomycetota</taxon>
        <taxon>Actinomycetes</taxon>
        <taxon>Propionibacteriales</taxon>
        <taxon>Nocardioidaceae</taxon>
        <taxon>Nocardioides</taxon>
    </lineage>
</organism>
<keyword evidence="2" id="KW-0472">Membrane</keyword>
<evidence type="ECO:0000256" key="2">
    <source>
        <dbReference type="SAM" id="Phobius"/>
    </source>
</evidence>
<dbReference type="Proteomes" id="UP000655410">
    <property type="component" value="Unassembled WGS sequence"/>
</dbReference>
<dbReference type="InterPro" id="IPR051790">
    <property type="entry name" value="Cytochrome_c-biogenesis_DsbD"/>
</dbReference>
<feature type="transmembrane region" description="Helical" evidence="2">
    <location>
        <begin position="200"/>
        <end position="221"/>
    </location>
</feature>
<name>A0ABQ2N6M1_9ACTN</name>
<gene>
    <name evidence="3" type="ORF">GCM10011584_04310</name>
</gene>
<dbReference type="PANTHER" id="PTHR31272">
    <property type="entry name" value="CYTOCHROME C-TYPE BIOGENESIS PROTEIN HI_1454-RELATED"/>
    <property type="match status" value="1"/>
</dbReference>
<evidence type="ECO:0000313" key="4">
    <source>
        <dbReference type="Proteomes" id="UP000655410"/>
    </source>
</evidence>
<keyword evidence="4" id="KW-1185">Reference proteome</keyword>
<protein>
    <submittedName>
        <fullName evidence="3">Cytochrome C biogenesis protein CcdA</fullName>
    </submittedName>
</protein>
<dbReference type="RefSeq" id="WP_188782329.1">
    <property type="nucleotide sequence ID" value="NZ_BMNI01000001.1"/>
</dbReference>
<feature type="transmembrane region" description="Helical" evidence="2">
    <location>
        <begin position="127"/>
        <end position="150"/>
    </location>
</feature>
<reference evidence="4" key="1">
    <citation type="journal article" date="2019" name="Int. J. Syst. Evol. Microbiol.">
        <title>The Global Catalogue of Microorganisms (GCM) 10K type strain sequencing project: providing services to taxonomists for standard genome sequencing and annotation.</title>
        <authorList>
            <consortium name="The Broad Institute Genomics Platform"/>
            <consortium name="The Broad Institute Genome Sequencing Center for Infectious Disease"/>
            <person name="Wu L."/>
            <person name="Ma J."/>
        </authorList>
    </citation>
    <scope>NUCLEOTIDE SEQUENCE [LARGE SCALE GENOMIC DNA]</scope>
    <source>
        <strain evidence="4">CGMCC 4.7371</strain>
    </source>
</reference>
<dbReference type="EMBL" id="BMNI01000001">
    <property type="protein sequence ID" value="GGO85123.1"/>
    <property type="molecule type" value="Genomic_DNA"/>
</dbReference>
<feature type="transmembrane region" description="Helical" evidence="2">
    <location>
        <begin position="162"/>
        <end position="188"/>
    </location>
</feature>
<proteinExistence type="predicted"/>
<feature type="region of interest" description="Disordered" evidence="1">
    <location>
        <begin position="278"/>
        <end position="319"/>
    </location>
</feature>
<evidence type="ECO:0000313" key="3">
    <source>
        <dbReference type="EMBL" id="GGO85123.1"/>
    </source>
</evidence>
<comment type="caution">
    <text evidence="3">The sequence shown here is derived from an EMBL/GenBank/DDBJ whole genome shotgun (WGS) entry which is preliminary data.</text>
</comment>
<accession>A0ABQ2N6M1</accession>
<keyword evidence="2" id="KW-0812">Transmembrane</keyword>
<feature type="transmembrane region" description="Helical" evidence="2">
    <location>
        <begin position="6"/>
        <end position="29"/>
    </location>
</feature>
<evidence type="ECO:0000256" key="1">
    <source>
        <dbReference type="SAM" id="MobiDB-lite"/>
    </source>
</evidence>
<keyword evidence="2" id="KW-1133">Transmembrane helix</keyword>
<feature type="transmembrane region" description="Helical" evidence="2">
    <location>
        <begin position="83"/>
        <end position="106"/>
    </location>
</feature>
<feature type="transmembrane region" description="Helical" evidence="2">
    <location>
        <begin position="49"/>
        <end position="77"/>
    </location>
</feature>